<dbReference type="Proteomes" id="UP001362999">
    <property type="component" value="Unassembled WGS sequence"/>
</dbReference>
<evidence type="ECO:0000313" key="2">
    <source>
        <dbReference type="EMBL" id="KAK7008538.1"/>
    </source>
</evidence>
<evidence type="ECO:0000313" key="3">
    <source>
        <dbReference type="Proteomes" id="UP001362999"/>
    </source>
</evidence>
<proteinExistence type="predicted"/>
<gene>
    <name evidence="2" type="ORF">R3P38DRAFT_3210865</name>
</gene>
<dbReference type="EMBL" id="JAWWNJ010000067">
    <property type="protein sequence ID" value="KAK7008538.1"/>
    <property type="molecule type" value="Genomic_DNA"/>
</dbReference>
<accession>A0AAW0AIJ9</accession>
<evidence type="ECO:0000256" key="1">
    <source>
        <dbReference type="SAM" id="MobiDB-lite"/>
    </source>
</evidence>
<feature type="compositionally biased region" description="Pro residues" evidence="1">
    <location>
        <begin position="64"/>
        <end position="83"/>
    </location>
</feature>
<feature type="region of interest" description="Disordered" evidence="1">
    <location>
        <begin position="56"/>
        <end position="84"/>
    </location>
</feature>
<sequence>MTAHNQPTPGTGGSVPGARALLPLSRLCCLPWLRRRSASISVVFYSGTDSGFYSGRRSRRGVGLPPPLPSRRRTPLPPQPPVPAAVSPFQSHGPWIAGIMYEVVPAQPLGAVPEEWSFTTRVWYCITKGKYVGVTRNNSLALGAVVGVSGGTMRSFKTQALALQSFNEALRFKYRHRRVCCLIFPLLHDVLLSRI</sequence>
<dbReference type="AlphaFoldDB" id="A0AAW0AIJ9"/>
<name>A0AAW0AIJ9_9AGAR</name>
<keyword evidence="3" id="KW-1185">Reference proteome</keyword>
<organism evidence="2 3">
    <name type="scientific">Favolaschia claudopus</name>
    <dbReference type="NCBI Taxonomy" id="2862362"/>
    <lineage>
        <taxon>Eukaryota</taxon>
        <taxon>Fungi</taxon>
        <taxon>Dikarya</taxon>
        <taxon>Basidiomycota</taxon>
        <taxon>Agaricomycotina</taxon>
        <taxon>Agaricomycetes</taxon>
        <taxon>Agaricomycetidae</taxon>
        <taxon>Agaricales</taxon>
        <taxon>Marasmiineae</taxon>
        <taxon>Mycenaceae</taxon>
        <taxon>Favolaschia</taxon>
    </lineage>
</organism>
<reference evidence="2 3" key="1">
    <citation type="journal article" date="2024" name="J Genomics">
        <title>Draft genome sequencing and assembly of Favolaschia claudopus CIRM-BRFM 2984 isolated from oak limbs.</title>
        <authorList>
            <person name="Navarro D."/>
            <person name="Drula E."/>
            <person name="Chaduli D."/>
            <person name="Cazenave R."/>
            <person name="Ahrendt S."/>
            <person name="Wang J."/>
            <person name="Lipzen A."/>
            <person name="Daum C."/>
            <person name="Barry K."/>
            <person name="Grigoriev I.V."/>
            <person name="Favel A."/>
            <person name="Rosso M.N."/>
            <person name="Martin F."/>
        </authorList>
    </citation>
    <scope>NUCLEOTIDE SEQUENCE [LARGE SCALE GENOMIC DNA]</scope>
    <source>
        <strain evidence="2 3">CIRM-BRFM 2984</strain>
    </source>
</reference>
<protein>
    <submittedName>
        <fullName evidence="2">Uncharacterized protein</fullName>
    </submittedName>
</protein>
<comment type="caution">
    <text evidence="2">The sequence shown here is derived from an EMBL/GenBank/DDBJ whole genome shotgun (WGS) entry which is preliminary data.</text>
</comment>